<dbReference type="InterPro" id="IPR017853">
    <property type="entry name" value="GH"/>
</dbReference>
<dbReference type="SMART" id="SM00813">
    <property type="entry name" value="Alpha-L-AF_C"/>
    <property type="match status" value="1"/>
</dbReference>
<dbReference type="KEGG" id="pbl:PAAG_11513"/>
<dbReference type="EMBL" id="KN293996">
    <property type="protein sequence ID" value="KGQ01790.1"/>
    <property type="molecule type" value="Genomic_DNA"/>
</dbReference>
<proteinExistence type="inferred from homology"/>
<dbReference type="STRING" id="502779.A0A0A2V6Q6"/>
<dbReference type="AlphaFoldDB" id="A0A0A2V6Q6"/>
<evidence type="ECO:0000313" key="11">
    <source>
        <dbReference type="Proteomes" id="UP000002059"/>
    </source>
</evidence>
<evidence type="ECO:0000256" key="8">
    <source>
        <dbReference type="SAM" id="SignalP"/>
    </source>
</evidence>
<dbReference type="Pfam" id="PF22848">
    <property type="entry name" value="ASD1_dom"/>
    <property type="match status" value="1"/>
</dbReference>
<dbReference type="SUPFAM" id="SSF51445">
    <property type="entry name" value="(Trans)glycosidases"/>
    <property type="match status" value="1"/>
</dbReference>
<dbReference type="EC" id="3.2.1.55" evidence="4"/>
<dbReference type="Gene3D" id="3.20.20.80">
    <property type="entry name" value="Glycosidases"/>
    <property type="match status" value="1"/>
</dbReference>
<comment type="pathway">
    <text evidence="2">Glycan metabolism; L-arabinan degradation.</text>
</comment>
<dbReference type="HOGENOM" id="CLU_010060_1_1_1"/>
<dbReference type="InterPro" id="IPR051563">
    <property type="entry name" value="Glycosyl_Hydrolase_51"/>
</dbReference>
<evidence type="ECO:0000256" key="6">
    <source>
        <dbReference type="ARBA" id="ARBA00022801"/>
    </source>
</evidence>
<feature type="signal peptide" evidence="8">
    <location>
        <begin position="1"/>
        <end position="25"/>
    </location>
</feature>
<dbReference type="GO" id="GO:0046556">
    <property type="term" value="F:alpha-L-arabinofuranosidase activity"/>
    <property type="evidence" value="ECO:0007669"/>
    <property type="project" value="UniProtKB-EC"/>
</dbReference>
<feature type="domain" description="Alpha-L-arabinofuranosidase C-terminal" evidence="9">
    <location>
        <begin position="448"/>
        <end position="629"/>
    </location>
</feature>
<dbReference type="PANTHER" id="PTHR31776">
    <property type="entry name" value="ALPHA-L-ARABINOFURANOSIDASE 1"/>
    <property type="match status" value="1"/>
</dbReference>
<dbReference type="RefSeq" id="XP_015703284.1">
    <property type="nucleotide sequence ID" value="XM_015847152.1"/>
</dbReference>
<evidence type="ECO:0000256" key="7">
    <source>
        <dbReference type="ARBA" id="ARBA00023180"/>
    </source>
</evidence>
<accession>A0A0A2V6Q6</accession>
<gene>
    <name evidence="10" type="ORF">PAAG_11513</name>
</gene>
<keyword evidence="5 8" id="KW-0732">Signal</keyword>
<dbReference type="OMA" id="PYFIGEY"/>
<keyword evidence="11" id="KW-1185">Reference proteome</keyword>
<keyword evidence="6" id="KW-0378">Hydrolase</keyword>
<name>A0A0A2V6Q6_PARBA</name>
<organism evidence="10 11">
    <name type="scientific">Paracoccidioides lutzii (strain ATCC MYA-826 / Pb01)</name>
    <name type="common">Paracoccidioides brasiliensis</name>
    <dbReference type="NCBI Taxonomy" id="502779"/>
    <lineage>
        <taxon>Eukaryota</taxon>
        <taxon>Fungi</taxon>
        <taxon>Dikarya</taxon>
        <taxon>Ascomycota</taxon>
        <taxon>Pezizomycotina</taxon>
        <taxon>Eurotiomycetes</taxon>
        <taxon>Eurotiomycetidae</taxon>
        <taxon>Onygenales</taxon>
        <taxon>Ajellomycetaceae</taxon>
        <taxon>Paracoccidioides</taxon>
    </lineage>
</organism>
<comment type="catalytic activity">
    <reaction evidence="1">
        <text>Hydrolysis of terminal non-reducing alpha-L-arabinofuranoside residues in alpha-L-arabinosides.</text>
        <dbReference type="EC" id="3.2.1.55"/>
    </reaction>
</comment>
<dbReference type="GO" id="GO:0046373">
    <property type="term" value="P:L-arabinose metabolic process"/>
    <property type="evidence" value="ECO:0007669"/>
    <property type="project" value="InterPro"/>
</dbReference>
<evidence type="ECO:0000256" key="4">
    <source>
        <dbReference type="ARBA" id="ARBA00012670"/>
    </source>
</evidence>
<dbReference type="Proteomes" id="UP000002059">
    <property type="component" value="Partially assembled WGS sequence"/>
</dbReference>
<comment type="similarity">
    <text evidence="3">Belongs to the glycosyl hydrolase 51 family.</text>
</comment>
<dbReference type="Pfam" id="PF06964">
    <property type="entry name" value="Alpha-L-AF_C"/>
    <property type="match status" value="1"/>
</dbReference>
<feature type="chain" id="PRO_5001995248" description="non-reducing end alpha-L-arabinofuranosidase" evidence="8">
    <location>
        <begin position="26"/>
        <end position="640"/>
    </location>
</feature>
<dbReference type="UniPathway" id="UPA00667"/>
<evidence type="ECO:0000313" key="10">
    <source>
        <dbReference type="EMBL" id="KGQ01790.1"/>
    </source>
</evidence>
<dbReference type="OrthoDB" id="4180363at2759"/>
<dbReference type="PANTHER" id="PTHR31776:SF0">
    <property type="entry name" value="ALPHA-L-ARABINOFURANOSIDASE 1"/>
    <property type="match status" value="1"/>
</dbReference>
<dbReference type="GO" id="GO:0031222">
    <property type="term" value="P:arabinan catabolic process"/>
    <property type="evidence" value="ECO:0007669"/>
    <property type="project" value="UniProtKB-UniPathway"/>
</dbReference>
<dbReference type="InterPro" id="IPR010720">
    <property type="entry name" value="Alpha-L-AF_C"/>
</dbReference>
<evidence type="ECO:0000256" key="1">
    <source>
        <dbReference type="ARBA" id="ARBA00001462"/>
    </source>
</evidence>
<evidence type="ECO:0000256" key="3">
    <source>
        <dbReference type="ARBA" id="ARBA00007186"/>
    </source>
</evidence>
<dbReference type="VEuPathDB" id="FungiDB:PAAG_11513"/>
<dbReference type="InterPro" id="IPR055235">
    <property type="entry name" value="ASD1_cat"/>
</dbReference>
<sequence>MVVDLRKLFDLSVLFLFEIFLFANAETVELRVSTSGGNESSPILYGFMFEDINHSGDGGIHSQLLRNNGFQGESPDLTAYNSVGNVTLGVDLSNPLSAEIPRSLKISVPEGTSGEVGFSNEGYWGIPVNSETYTSAFFIKGSYTGKATLSLRGRANNTLYASQDVNIQSNADKFTYYETKFKPEQAPDGDNLWALTFNGCKLAGREIYVSLIQLYPRTFRDRKNGLKPSLADPIANMNGSFLRFPGGNNLEGIHPYSRWKWNETIGPLESRPGREGTWSYANTDALGLLEYLCWCEDMNLIPLLTVWDGLSFGQGPGDIITGDALKPYVEDVLNEIEFIRGELSTTYGALRAKLGHPKSFKLLHVEIGNEDHLWGGGPSYPERLMMFYNAIHEKYPDINLIASTGEFLPARLPDGLWITFHAYSSPSELVSWFNKFDNVDRAHPWSVSEFACSKNDEGAQIPEPNVQCSVAEAVFMIGIERNSDVVKMEAYAPLLRNRGGTQWTPDLIEFNHNPNRVVLSTSYYVHQLFSLYRGHTVLEVLSNRPFGPVYWVASKSNTSYIVKFANYSPDRREIKVTFDDKRIDCTCSLHLISGPPEASNVYGSTKVTPIKSVISPNGENGTFRLDAPSWGVGVLVVSFR</sequence>
<evidence type="ECO:0000256" key="2">
    <source>
        <dbReference type="ARBA" id="ARBA00004834"/>
    </source>
</evidence>
<reference evidence="10 11" key="1">
    <citation type="journal article" date="2011" name="PLoS Genet.">
        <title>Comparative genomic analysis of human fungal pathogens causing paracoccidioidomycosis.</title>
        <authorList>
            <person name="Desjardins C.A."/>
            <person name="Champion M.D."/>
            <person name="Holder J.W."/>
            <person name="Muszewska A."/>
            <person name="Goldberg J."/>
            <person name="Bailao A.M."/>
            <person name="Brigido M.M."/>
            <person name="Ferreira M.E."/>
            <person name="Garcia A.M."/>
            <person name="Grynberg M."/>
            <person name="Gujja S."/>
            <person name="Heiman D.I."/>
            <person name="Henn M.R."/>
            <person name="Kodira C.D."/>
            <person name="Leon-Narvaez H."/>
            <person name="Longo L.V."/>
            <person name="Ma L.J."/>
            <person name="Malavazi I."/>
            <person name="Matsuo A.L."/>
            <person name="Morais F.V."/>
            <person name="Pereira M."/>
            <person name="Rodriguez-Brito S."/>
            <person name="Sakthikumar S."/>
            <person name="Salem-Izacc S.M."/>
            <person name="Sykes S.M."/>
            <person name="Teixeira M.M."/>
            <person name="Vallejo M.C."/>
            <person name="Walter M.E."/>
            <person name="Yandava C."/>
            <person name="Young S."/>
            <person name="Zeng Q."/>
            <person name="Zucker J."/>
            <person name="Felipe M.S."/>
            <person name="Goldman G.H."/>
            <person name="Haas B.J."/>
            <person name="McEwen J.G."/>
            <person name="Nino-Vega G."/>
            <person name="Puccia R."/>
            <person name="San-Blas G."/>
            <person name="Soares C.M."/>
            <person name="Birren B.W."/>
            <person name="Cuomo C.A."/>
        </authorList>
    </citation>
    <scope>NUCLEOTIDE SEQUENCE [LARGE SCALE GENOMIC DNA]</scope>
    <source>
        <strain evidence="11">ATCC MYA-826 / Pb01</strain>
    </source>
</reference>
<dbReference type="GeneID" id="9099130"/>
<evidence type="ECO:0000256" key="5">
    <source>
        <dbReference type="ARBA" id="ARBA00022729"/>
    </source>
</evidence>
<keyword evidence="7" id="KW-0325">Glycoprotein</keyword>
<protein>
    <recommendedName>
        <fullName evidence="4">non-reducing end alpha-L-arabinofuranosidase</fullName>
        <ecNumber evidence="4">3.2.1.55</ecNumber>
    </recommendedName>
</protein>
<evidence type="ECO:0000259" key="9">
    <source>
        <dbReference type="SMART" id="SM00813"/>
    </source>
</evidence>